<evidence type="ECO:0000313" key="14">
    <source>
        <dbReference type="Proteomes" id="UP001203512"/>
    </source>
</evidence>
<dbReference type="Gene3D" id="2.170.130.10">
    <property type="entry name" value="TonB-dependent receptor, plug domain"/>
    <property type="match status" value="1"/>
</dbReference>
<evidence type="ECO:0000256" key="1">
    <source>
        <dbReference type="ARBA" id="ARBA00004571"/>
    </source>
</evidence>
<dbReference type="InterPro" id="IPR036942">
    <property type="entry name" value="Beta-barrel_TonB_sf"/>
</dbReference>
<dbReference type="PANTHER" id="PTHR47234:SF2">
    <property type="entry name" value="TONB-DEPENDENT RECEPTOR"/>
    <property type="match status" value="1"/>
</dbReference>
<dbReference type="InterPro" id="IPR000531">
    <property type="entry name" value="Beta-barrel_TonB"/>
</dbReference>
<sequence length="1023" mass="109208">MKKLSNNAWLRNSAALQALACAGAGFAALAAPAFAQDTPAGTVAEEPEATIVVTGSILRQDVNNTPSPVSVLTSESLEQRGIQTTQEALQRISSNNGAALTNSFSANGAFAAGASAVSLRGLTTSSTLVLFDGQRAAYYPLADDATRNFVDLNTIPDDIVDRVEVLRDGASSTYGADAIAGVINVITKKQFKGIGGRIEGGLTERGDGENYRISLTAGTGDLGRDGYNIYASGFWYRQNALYNRDRPYPYNSQDLSGICRDGVCGPQVGPNGGSINPSSTGYVGWADATSSSDRRSFATTFFVAPTNSNSALDDPLGRYQFLNPAAGCIAGETPYTLTAAELADTEQNAFAPTTVCQGDLVRQYGVISPRIERFGGALKATVAVTDDIEASFTANYLQSKVSYTGEPATIRANGPAGIAFPRFSTYNSGPPNAPGSFALALPVFVCPLVNGLPQATCDATNGTLNPNNPFAAQGLQARILGRIPNLTEYNETLSRTYRGAFSISGPVTDNWNFAADVVGMVTDLTRTSKGYVYIQNLLNVVADGSYNFVNPLSNSQSVLDYLAPDNITKSKSELYAAQVSFNGTLFELPAGPVQLGFGGQIRLEAIDAPSANPDFAGPTNRYFVLNAFGTKGERVVRSGFFELNVPAFEGFEVNASGRYDNYNSGQDAFSPKIGFRYKPIDALTLRGTWSRGFRIPSFAEANALPTTGFVNNTASTFPESYLAQFGCTRDTFTSCPTYLSSSSYGQTQLASPDLKPEKSTSWTAGVIFEPTRNIRLSVDYYNIKKKGAIIPAPFGPALAAYYSGQAIPAGYNIIQDSPDPQNPGVLPRVAYVQAPLINATTIRSEGLDFAATGRFDFGDVRFTSSVEATYIINLDTTFADGSRESYEGTIGNYSLTAGSGTPEWHGSWTNTLEWKRWTLSATAEFFGGYNLSAEDVEGPGASGGCGLLSPRFVKCNVDDYVTVDLTTSYKLNDNFTLYLNVLNVFDDLPPIDPVTYGANNYNPVQGGTGIYGRAYRLGVRANF</sequence>
<dbReference type="RefSeq" id="WP_236576378.1">
    <property type="nucleotide sequence ID" value="NZ_JALKHS010000008.1"/>
</dbReference>
<dbReference type="InterPro" id="IPR039426">
    <property type="entry name" value="TonB-dep_rcpt-like"/>
</dbReference>
<evidence type="ECO:0000256" key="2">
    <source>
        <dbReference type="ARBA" id="ARBA00022448"/>
    </source>
</evidence>
<organism evidence="13 14">
    <name type="scientific">Sphingobium agri</name>
    <dbReference type="NCBI Taxonomy" id="2933566"/>
    <lineage>
        <taxon>Bacteria</taxon>
        <taxon>Pseudomonadati</taxon>
        <taxon>Pseudomonadota</taxon>
        <taxon>Alphaproteobacteria</taxon>
        <taxon>Sphingomonadales</taxon>
        <taxon>Sphingomonadaceae</taxon>
        <taxon>Sphingobium</taxon>
    </lineage>
</organism>
<comment type="subcellular location">
    <subcellularLocation>
        <location evidence="1 8">Cell outer membrane</location>
        <topology evidence="1 8">Multi-pass membrane protein</topology>
    </subcellularLocation>
</comment>
<keyword evidence="14" id="KW-1185">Reference proteome</keyword>
<dbReference type="Pfam" id="PF00593">
    <property type="entry name" value="TonB_dep_Rec_b-barrel"/>
    <property type="match status" value="1"/>
</dbReference>
<evidence type="ECO:0000256" key="3">
    <source>
        <dbReference type="ARBA" id="ARBA00022452"/>
    </source>
</evidence>
<keyword evidence="4 8" id="KW-0812">Transmembrane</keyword>
<evidence type="ECO:0000256" key="6">
    <source>
        <dbReference type="ARBA" id="ARBA00023136"/>
    </source>
</evidence>
<keyword evidence="6 8" id="KW-0472">Membrane</keyword>
<evidence type="ECO:0000256" key="8">
    <source>
        <dbReference type="PROSITE-ProRule" id="PRU01360"/>
    </source>
</evidence>
<dbReference type="EMBL" id="JALKHS010000008">
    <property type="protein sequence ID" value="MCK0532266.1"/>
    <property type="molecule type" value="Genomic_DNA"/>
</dbReference>
<keyword evidence="10" id="KW-0732">Signal</keyword>
<dbReference type="PROSITE" id="PS52016">
    <property type="entry name" value="TONB_DEPENDENT_REC_3"/>
    <property type="match status" value="1"/>
</dbReference>
<dbReference type="Proteomes" id="UP001203512">
    <property type="component" value="Unassembled WGS sequence"/>
</dbReference>
<keyword evidence="2 8" id="KW-0813">Transport</keyword>
<feature type="signal peptide" evidence="10">
    <location>
        <begin position="1"/>
        <end position="35"/>
    </location>
</feature>
<proteinExistence type="inferred from homology"/>
<dbReference type="InterPro" id="IPR037066">
    <property type="entry name" value="Plug_dom_sf"/>
</dbReference>
<evidence type="ECO:0000256" key="9">
    <source>
        <dbReference type="RuleBase" id="RU003357"/>
    </source>
</evidence>
<dbReference type="InterPro" id="IPR012910">
    <property type="entry name" value="Plug_dom"/>
</dbReference>
<reference evidence="13 14" key="1">
    <citation type="submission" date="2022-04" db="EMBL/GenBank/DDBJ databases">
        <authorList>
            <person name="Huq M.A."/>
        </authorList>
    </citation>
    <scope>NUCLEOTIDE SEQUENCE [LARGE SCALE GENOMIC DNA]</scope>
    <source>
        <strain evidence="13 14">MAH-33</strain>
    </source>
</reference>
<comment type="similarity">
    <text evidence="8 9">Belongs to the TonB-dependent receptor family.</text>
</comment>
<protein>
    <submittedName>
        <fullName evidence="13">TonB-dependent receptor</fullName>
    </submittedName>
</protein>
<evidence type="ECO:0000259" key="11">
    <source>
        <dbReference type="Pfam" id="PF00593"/>
    </source>
</evidence>
<gene>
    <name evidence="13" type="ORF">MU848_11810</name>
</gene>
<feature type="domain" description="TonB-dependent receptor plug" evidence="12">
    <location>
        <begin position="62"/>
        <end position="182"/>
    </location>
</feature>
<keyword evidence="3 8" id="KW-1134">Transmembrane beta strand</keyword>
<dbReference type="PANTHER" id="PTHR47234">
    <property type="match status" value="1"/>
</dbReference>
<dbReference type="Gene3D" id="2.40.170.20">
    <property type="entry name" value="TonB-dependent receptor, beta-barrel domain"/>
    <property type="match status" value="1"/>
</dbReference>
<dbReference type="Pfam" id="PF07715">
    <property type="entry name" value="Plug"/>
    <property type="match status" value="1"/>
</dbReference>
<evidence type="ECO:0000256" key="4">
    <source>
        <dbReference type="ARBA" id="ARBA00022692"/>
    </source>
</evidence>
<name>A0ABT0DYR8_9SPHN</name>
<dbReference type="SUPFAM" id="SSF56935">
    <property type="entry name" value="Porins"/>
    <property type="match status" value="1"/>
</dbReference>
<feature type="chain" id="PRO_5045915900" evidence="10">
    <location>
        <begin position="36"/>
        <end position="1023"/>
    </location>
</feature>
<feature type="domain" description="TonB-dependent receptor-like beta-barrel" evidence="11">
    <location>
        <begin position="505"/>
        <end position="984"/>
    </location>
</feature>
<accession>A0ABT0DYR8</accession>
<keyword evidence="7 8" id="KW-0998">Cell outer membrane</keyword>
<comment type="caution">
    <text evidence="13">The sequence shown here is derived from an EMBL/GenBank/DDBJ whole genome shotgun (WGS) entry which is preliminary data.</text>
</comment>
<evidence type="ECO:0000313" key="13">
    <source>
        <dbReference type="EMBL" id="MCK0532266.1"/>
    </source>
</evidence>
<keyword evidence="5 9" id="KW-0798">TonB box</keyword>
<evidence type="ECO:0000256" key="7">
    <source>
        <dbReference type="ARBA" id="ARBA00023237"/>
    </source>
</evidence>
<evidence type="ECO:0000259" key="12">
    <source>
        <dbReference type="Pfam" id="PF07715"/>
    </source>
</evidence>
<evidence type="ECO:0000256" key="10">
    <source>
        <dbReference type="SAM" id="SignalP"/>
    </source>
</evidence>
<evidence type="ECO:0000256" key="5">
    <source>
        <dbReference type="ARBA" id="ARBA00023077"/>
    </source>
</evidence>
<keyword evidence="13" id="KW-0675">Receptor</keyword>